<dbReference type="AlphaFoldDB" id="A0A0K8R7S1"/>
<feature type="signal peptide" evidence="2">
    <location>
        <begin position="1"/>
        <end position="16"/>
    </location>
</feature>
<reference evidence="3" key="1">
    <citation type="submission" date="2012-12" db="EMBL/GenBank/DDBJ databases">
        <title>Identification and characterization of a phenylalanine ammonia-lyase gene family in Isatis indigotica Fort.</title>
        <authorList>
            <person name="Liu Q."/>
            <person name="Chen J."/>
            <person name="Zhou X."/>
            <person name="Di P."/>
            <person name="Xiao Y."/>
            <person name="Xuan H."/>
            <person name="Zhang L."/>
            <person name="Chen W."/>
        </authorList>
    </citation>
    <scope>NUCLEOTIDE SEQUENCE</scope>
    <source>
        <tissue evidence="3">Salivary gland</tissue>
    </source>
</reference>
<evidence type="ECO:0000313" key="3">
    <source>
        <dbReference type="EMBL" id="JAA67185.1"/>
    </source>
</evidence>
<dbReference type="EMBL" id="GADI01006623">
    <property type="protein sequence ID" value="JAA67185.1"/>
    <property type="molecule type" value="mRNA"/>
</dbReference>
<accession>A0A0K8R7S1</accession>
<name>A0A0K8R7S1_IXORI</name>
<proteinExistence type="evidence at transcript level"/>
<protein>
    <submittedName>
        <fullName evidence="3">Uncharacterized protein</fullName>
    </submittedName>
</protein>
<keyword evidence="2" id="KW-0732">Signal</keyword>
<feature type="chain" id="PRO_5016616182" evidence="2">
    <location>
        <begin position="17"/>
        <end position="223"/>
    </location>
</feature>
<evidence type="ECO:0000256" key="2">
    <source>
        <dbReference type="SAM" id="SignalP"/>
    </source>
</evidence>
<feature type="region of interest" description="Disordered" evidence="1">
    <location>
        <begin position="184"/>
        <end position="223"/>
    </location>
</feature>
<organism evidence="3">
    <name type="scientific">Ixodes ricinus</name>
    <name type="common">Common tick</name>
    <name type="synonym">Acarus ricinus</name>
    <dbReference type="NCBI Taxonomy" id="34613"/>
    <lineage>
        <taxon>Eukaryota</taxon>
        <taxon>Metazoa</taxon>
        <taxon>Ecdysozoa</taxon>
        <taxon>Arthropoda</taxon>
        <taxon>Chelicerata</taxon>
        <taxon>Arachnida</taxon>
        <taxon>Acari</taxon>
        <taxon>Parasitiformes</taxon>
        <taxon>Ixodida</taxon>
        <taxon>Ixodoidea</taxon>
        <taxon>Ixodidae</taxon>
        <taxon>Ixodinae</taxon>
        <taxon>Ixodes</taxon>
    </lineage>
</organism>
<sequence length="223" mass="23535">MHFCLVLLLLVPGALCDGEEEKVSKVEPAEDVVYNVPKPVGFAHIAEHFDDLDAFKERWVLSEATKDGAESSVAKYDGKWQVEAAARNLLYVGSTLGPGAQDQGAPPTPSLPSWTGPTCLSTSLSCCSTRCSSRRARTAAAPTSSSCPTWRRTGTCGSFTTSPLTPSCSGRTSAVRTTSCTSYSGTGTPATAATRRSTGRSLAASPSLMRCSRTRGRTSSPWC</sequence>
<feature type="compositionally biased region" description="Low complexity" evidence="1">
    <location>
        <begin position="184"/>
        <end position="205"/>
    </location>
</feature>
<dbReference type="Gene3D" id="2.60.120.200">
    <property type="match status" value="1"/>
</dbReference>
<evidence type="ECO:0000256" key="1">
    <source>
        <dbReference type="SAM" id="MobiDB-lite"/>
    </source>
</evidence>